<dbReference type="Pfam" id="PF13472">
    <property type="entry name" value="Lipase_GDSL_2"/>
    <property type="match status" value="1"/>
</dbReference>
<dbReference type="InterPro" id="IPR045136">
    <property type="entry name" value="Iah1-like"/>
</dbReference>
<proteinExistence type="predicted"/>
<protein>
    <recommendedName>
        <fullName evidence="1">SGNH hydrolase-type esterase domain-containing protein</fullName>
    </recommendedName>
</protein>
<dbReference type="AlphaFoldDB" id="A0AAD9IIA7"/>
<evidence type="ECO:0000259" key="1">
    <source>
        <dbReference type="Pfam" id="PF13472"/>
    </source>
</evidence>
<dbReference type="PANTHER" id="PTHR14209:SF19">
    <property type="entry name" value="ISOAMYL ACETATE-HYDROLYZING ESTERASE 1 HOMOLOG"/>
    <property type="match status" value="1"/>
</dbReference>
<organism evidence="2 3">
    <name type="scientific">Prototheca wickerhamii</name>
    <dbReference type="NCBI Taxonomy" id="3111"/>
    <lineage>
        <taxon>Eukaryota</taxon>
        <taxon>Viridiplantae</taxon>
        <taxon>Chlorophyta</taxon>
        <taxon>core chlorophytes</taxon>
        <taxon>Trebouxiophyceae</taxon>
        <taxon>Chlorellales</taxon>
        <taxon>Chlorellaceae</taxon>
        <taxon>Prototheca</taxon>
    </lineage>
</organism>
<evidence type="ECO:0000313" key="3">
    <source>
        <dbReference type="Proteomes" id="UP001255856"/>
    </source>
</evidence>
<dbReference type="InterPro" id="IPR013830">
    <property type="entry name" value="SGNH_hydro"/>
</dbReference>
<dbReference type="CDD" id="cd01838">
    <property type="entry name" value="Isoamyl_acetate_hydrolase_like"/>
    <property type="match status" value="1"/>
</dbReference>
<dbReference type="Proteomes" id="UP001255856">
    <property type="component" value="Unassembled WGS sequence"/>
</dbReference>
<dbReference type="EMBL" id="JASFZW010000003">
    <property type="protein sequence ID" value="KAK2078981.1"/>
    <property type="molecule type" value="Genomic_DNA"/>
</dbReference>
<feature type="domain" description="SGNH hydrolase-type esterase" evidence="1">
    <location>
        <begin position="8"/>
        <end position="197"/>
    </location>
</feature>
<keyword evidence="3" id="KW-1185">Reference proteome</keyword>
<gene>
    <name evidence="2" type="ORF">QBZ16_002671</name>
</gene>
<dbReference type="InterPro" id="IPR036514">
    <property type="entry name" value="SGNH_hydro_sf"/>
</dbReference>
<dbReference type="Gene3D" id="3.40.50.1110">
    <property type="entry name" value="SGNH hydrolase"/>
    <property type="match status" value="1"/>
</dbReference>
<reference evidence="2" key="1">
    <citation type="submission" date="2021-01" db="EMBL/GenBank/DDBJ databases">
        <authorList>
            <person name="Eckstrom K.M.E."/>
        </authorList>
    </citation>
    <scope>NUCLEOTIDE SEQUENCE</scope>
    <source>
        <strain evidence="2">UVCC 0001</strain>
    </source>
</reference>
<evidence type="ECO:0000313" key="2">
    <source>
        <dbReference type="EMBL" id="KAK2078981.1"/>
    </source>
</evidence>
<dbReference type="SUPFAM" id="SSF52266">
    <property type="entry name" value="SGNH hydrolase"/>
    <property type="match status" value="1"/>
</dbReference>
<sequence length="241" mass="26676">MERPAWVLLGDSLTQRGTEPGGWASTLAQTHVRAIDFFNRGYSGYNTRWILHMLPGILGGIRQRVQLLTLWLGANDAALADGIRQAWHVPLDEYQANLEAIVRTVRASGIEHVLLITPTPYDRAGRAAYLQRERGVDPSQRDRDSETASTYADAARRVGERLVVPVLDAWSLVAAQAGWERELLCDGLHFTPQGQALIASAVLDAIRQAWPHLAPEAVAQDGPDFATVDPARWKEWLDGQV</sequence>
<comment type="caution">
    <text evidence="2">The sequence shown here is derived from an EMBL/GenBank/DDBJ whole genome shotgun (WGS) entry which is preliminary data.</text>
</comment>
<dbReference type="PANTHER" id="PTHR14209">
    <property type="entry name" value="ISOAMYL ACETATE-HYDROLYZING ESTERASE 1"/>
    <property type="match status" value="1"/>
</dbReference>
<accession>A0AAD9IIA7</accession>
<name>A0AAD9IIA7_PROWI</name>